<evidence type="ECO:0000259" key="2">
    <source>
        <dbReference type="Pfam" id="PF26496"/>
    </source>
</evidence>
<dbReference type="InterPro" id="IPR058477">
    <property type="entry name" value="DUF8163"/>
</dbReference>
<proteinExistence type="predicted"/>
<comment type="caution">
    <text evidence="3">The sequence shown here is derived from an EMBL/GenBank/DDBJ whole genome shotgun (WGS) entry which is preliminary data.</text>
</comment>
<keyword evidence="1" id="KW-0812">Transmembrane</keyword>
<dbReference type="Proteomes" id="UP001596328">
    <property type="component" value="Unassembled WGS sequence"/>
</dbReference>
<feature type="transmembrane region" description="Helical" evidence="1">
    <location>
        <begin position="103"/>
        <end position="121"/>
    </location>
</feature>
<protein>
    <recommendedName>
        <fullName evidence="2">DUF8163 domain-containing protein</fullName>
    </recommendedName>
</protein>
<keyword evidence="1" id="KW-0472">Membrane</keyword>
<keyword evidence="4" id="KW-1185">Reference proteome</keyword>
<evidence type="ECO:0000313" key="4">
    <source>
        <dbReference type="Proteomes" id="UP001596328"/>
    </source>
</evidence>
<sequence>MTVHDRRGVTTQTRWFSPRQVVAAIVAMLGFVVTRNPLELAAGVGVAVGMLVLAPPYWFVLAQLLFLTTMAGSPSSLLVIGEGGLVLGLAIASSSHWSGRDSVLLLIVTGGAVALAGGTFLAWDSLWLAMGILCSAIALALYGLYRYGLVQLRLVGGLS</sequence>
<feature type="domain" description="DUF8163" evidence="2">
    <location>
        <begin position="12"/>
        <end position="155"/>
    </location>
</feature>
<dbReference type="EMBL" id="JBHSWU010000010">
    <property type="protein sequence ID" value="MFC6723299.1"/>
    <property type="molecule type" value="Genomic_DNA"/>
</dbReference>
<feature type="transmembrane region" description="Helical" evidence="1">
    <location>
        <begin position="127"/>
        <end position="145"/>
    </location>
</feature>
<feature type="transmembrane region" description="Helical" evidence="1">
    <location>
        <begin position="40"/>
        <end position="59"/>
    </location>
</feature>
<keyword evidence="1" id="KW-1133">Transmembrane helix</keyword>
<dbReference type="Pfam" id="PF26496">
    <property type="entry name" value="DUF8163"/>
    <property type="match status" value="1"/>
</dbReference>
<reference evidence="3 4" key="1">
    <citation type="journal article" date="2019" name="Int. J. Syst. Evol. Microbiol.">
        <title>The Global Catalogue of Microorganisms (GCM) 10K type strain sequencing project: providing services to taxonomists for standard genome sequencing and annotation.</title>
        <authorList>
            <consortium name="The Broad Institute Genomics Platform"/>
            <consortium name="The Broad Institute Genome Sequencing Center for Infectious Disease"/>
            <person name="Wu L."/>
            <person name="Ma J."/>
        </authorList>
    </citation>
    <scope>NUCLEOTIDE SEQUENCE [LARGE SCALE GENOMIC DNA]</scope>
    <source>
        <strain evidence="3 4">NBRC 111368</strain>
    </source>
</reference>
<name>A0ABD5RV66_9EURY</name>
<gene>
    <name evidence="3" type="ORF">ACFQE1_02590</name>
</gene>
<evidence type="ECO:0000313" key="3">
    <source>
        <dbReference type="EMBL" id="MFC6723299.1"/>
    </source>
</evidence>
<feature type="transmembrane region" description="Helical" evidence="1">
    <location>
        <begin position="15"/>
        <end position="33"/>
    </location>
</feature>
<dbReference type="AlphaFoldDB" id="A0ABD5RV66"/>
<organism evidence="3 4">
    <name type="scientific">Halobium palmae</name>
    <dbReference type="NCBI Taxonomy" id="1776492"/>
    <lineage>
        <taxon>Archaea</taxon>
        <taxon>Methanobacteriati</taxon>
        <taxon>Methanobacteriota</taxon>
        <taxon>Stenosarchaea group</taxon>
        <taxon>Halobacteria</taxon>
        <taxon>Halobacteriales</taxon>
        <taxon>Haloferacaceae</taxon>
        <taxon>Halobium</taxon>
    </lineage>
</organism>
<feature type="transmembrane region" description="Helical" evidence="1">
    <location>
        <begin position="65"/>
        <end position="91"/>
    </location>
</feature>
<accession>A0ABD5RV66</accession>
<evidence type="ECO:0000256" key="1">
    <source>
        <dbReference type="SAM" id="Phobius"/>
    </source>
</evidence>